<dbReference type="AlphaFoldDB" id="A0A967F144"/>
<proteinExistence type="predicted"/>
<protein>
    <submittedName>
        <fullName evidence="1">Uncharacterized protein</fullName>
    </submittedName>
</protein>
<organism evidence="1 2">
    <name type="scientific">Pelagibius litoralis</name>
    <dbReference type="NCBI Taxonomy" id="374515"/>
    <lineage>
        <taxon>Bacteria</taxon>
        <taxon>Pseudomonadati</taxon>
        <taxon>Pseudomonadota</taxon>
        <taxon>Alphaproteobacteria</taxon>
        <taxon>Rhodospirillales</taxon>
        <taxon>Rhodovibrionaceae</taxon>
        <taxon>Pelagibius</taxon>
    </lineage>
</organism>
<evidence type="ECO:0000313" key="1">
    <source>
        <dbReference type="EMBL" id="NIA71072.1"/>
    </source>
</evidence>
<name>A0A967F144_9PROT</name>
<dbReference type="RefSeq" id="WP_167228316.1">
    <property type="nucleotide sequence ID" value="NZ_JAAQPH010000018.1"/>
</dbReference>
<keyword evidence="2" id="KW-1185">Reference proteome</keyword>
<evidence type="ECO:0000313" key="2">
    <source>
        <dbReference type="Proteomes" id="UP000761264"/>
    </source>
</evidence>
<comment type="caution">
    <text evidence="1">The sequence shown here is derived from an EMBL/GenBank/DDBJ whole genome shotgun (WGS) entry which is preliminary data.</text>
</comment>
<accession>A0A967F144</accession>
<gene>
    <name evidence="1" type="ORF">HBA54_20950</name>
</gene>
<reference evidence="1" key="1">
    <citation type="submission" date="2020-03" db="EMBL/GenBank/DDBJ databases">
        <title>Genome of Pelagibius litoralis DSM 21314T.</title>
        <authorList>
            <person name="Wang G."/>
        </authorList>
    </citation>
    <scope>NUCLEOTIDE SEQUENCE</scope>
    <source>
        <strain evidence="1">DSM 21314</strain>
    </source>
</reference>
<dbReference type="Proteomes" id="UP000761264">
    <property type="component" value="Unassembled WGS sequence"/>
</dbReference>
<sequence>MKRYAILADGRRFDDRTASAAGTEAIKRLPDAGSLADGIGNHGIGFQIIHFAEVAVVSPVFYWQWGSVLANIGQMRAKWEAPTEFGNGVKEVVGCIWEMDVVSFEINAWKTTLLNDVGTPAERLATYLEQRFG</sequence>
<dbReference type="EMBL" id="JAAQPH010000018">
    <property type="protein sequence ID" value="NIA71072.1"/>
    <property type="molecule type" value="Genomic_DNA"/>
</dbReference>